<evidence type="ECO:0000256" key="5">
    <source>
        <dbReference type="PIRSR" id="PIRSR001365-2"/>
    </source>
</evidence>
<dbReference type="Proteomes" id="UP000198571">
    <property type="component" value="Unassembled WGS sequence"/>
</dbReference>
<dbReference type="AlphaFoldDB" id="A0A1H9UBB2"/>
<dbReference type="SMART" id="SM01130">
    <property type="entry name" value="DHDPS"/>
    <property type="match status" value="1"/>
</dbReference>
<feature type="binding site" evidence="5">
    <location>
        <position position="209"/>
    </location>
    <ligand>
        <name>pyruvate</name>
        <dbReference type="ChEBI" id="CHEBI:15361"/>
    </ligand>
</feature>
<dbReference type="GO" id="GO:0005829">
    <property type="term" value="C:cytosol"/>
    <property type="evidence" value="ECO:0007669"/>
    <property type="project" value="TreeGrafter"/>
</dbReference>
<dbReference type="InterPro" id="IPR020624">
    <property type="entry name" value="Schiff_base-form_aldolases_CS"/>
</dbReference>
<gene>
    <name evidence="6" type="ORF">SAMN05518684_10791</name>
</gene>
<dbReference type="Pfam" id="PF00701">
    <property type="entry name" value="DHDPS"/>
    <property type="match status" value="1"/>
</dbReference>
<dbReference type="STRING" id="1601833.SAMN05518684_10791"/>
<reference evidence="7" key="1">
    <citation type="submission" date="2016-10" db="EMBL/GenBank/DDBJ databases">
        <authorList>
            <person name="Varghese N."/>
            <person name="Submissions S."/>
        </authorList>
    </citation>
    <scope>NUCLEOTIDE SEQUENCE [LARGE SCALE GENOMIC DNA]</scope>
    <source>
        <strain evidence="7">S9</strain>
    </source>
</reference>
<dbReference type="CDD" id="cd00408">
    <property type="entry name" value="DHDPS-like"/>
    <property type="match status" value="1"/>
</dbReference>
<proteinExistence type="inferred from homology"/>
<accession>A0A1H9UBB2</accession>
<dbReference type="OrthoDB" id="9771791at2"/>
<dbReference type="SUPFAM" id="SSF51569">
    <property type="entry name" value="Aldolase"/>
    <property type="match status" value="1"/>
</dbReference>
<dbReference type="PRINTS" id="PR00146">
    <property type="entry name" value="DHPICSNTHASE"/>
</dbReference>
<dbReference type="EMBL" id="FOGT01000007">
    <property type="protein sequence ID" value="SES06551.1"/>
    <property type="molecule type" value="Genomic_DNA"/>
</dbReference>
<dbReference type="PANTHER" id="PTHR12128:SF28">
    <property type="entry name" value="2-DEHYDRO-3-DEOXY-D-GLUCONATE ALDOLASE YAGE-RELATED"/>
    <property type="match status" value="1"/>
</dbReference>
<evidence type="ECO:0000256" key="2">
    <source>
        <dbReference type="ARBA" id="ARBA00023270"/>
    </source>
</evidence>
<dbReference type="PROSITE" id="PS00665">
    <property type="entry name" value="DHDPS_1"/>
    <property type="match status" value="1"/>
</dbReference>
<evidence type="ECO:0000256" key="4">
    <source>
        <dbReference type="PIRSR" id="PIRSR001365-1"/>
    </source>
</evidence>
<organism evidence="6 7">
    <name type="scientific">Salipaludibacillus aurantiacus</name>
    <dbReference type="NCBI Taxonomy" id="1601833"/>
    <lineage>
        <taxon>Bacteria</taxon>
        <taxon>Bacillati</taxon>
        <taxon>Bacillota</taxon>
        <taxon>Bacilli</taxon>
        <taxon>Bacillales</taxon>
        <taxon>Bacillaceae</taxon>
    </lineage>
</organism>
<dbReference type="GO" id="GO:0016829">
    <property type="term" value="F:lyase activity"/>
    <property type="evidence" value="ECO:0007669"/>
    <property type="project" value="UniProtKB-KW"/>
</dbReference>
<evidence type="ECO:0000256" key="3">
    <source>
        <dbReference type="PIRNR" id="PIRNR001365"/>
    </source>
</evidence>
<dbReference type="PIRSF" id="PIRSF001365">
    <property type="entry name" value="DHDPS"/>
    <property type="match status" value="1"/>
</dbReference>
<sequence length="298" mass="33053">MYLPEGIIPPVPTFVTEDFKLDTESMKTAIDHLIGEGVNGLFFLGTGGEFTHMSKKERKEVGEFAVQYVNGRVPVLIGTGTPDTRQTMELNEHAYKTGADGVVVINPYYFSFSEEHLLNHYNTVLDHTELPVLLYNFPGLTGQEIPAGLVKELVGKHENLVGIKNTVDSLSNTKELLYATEEFIHRFSVLAGFDDYILAGLHIGCRGAITGTANIAPALSVLLYEAYISKNYEKAIKNQQKISKLCRLYALDTPFVGIIKEAMKQTGMAVSSQTLPPLIKADEKQIERIKIILQECEL</sequence>
<name>A0A1H9UBB2_9BACI</name>
<dbReference type="PANTHER" id="PTHR12128">
    <property type="entry name" value="DIHYDRODIPICOLINATE SYNTHASE"/>
    <property type="match status" value="1"/>
</dbReference>
<evidence type="ECO:0000313" key="7">
    <source>
        <dbReference type="Proteomes" id="UP000198571"/>
    </source>
</evidence>
<dbReference type="RefSeq" id="WP_093051365.1">
    <property type="nucleotide sequence ID" value="NZ_FOGT01000007.1"/>
</dbReference>
<dbReference type="InterPro" id="IPR013785">
    <property type="entry name" value="Aldolase_TIM"/>
</dbReference>
<feature type="active site" description="Schiff-base intermediate with substrate" evidence="4">
    <location>
        <position position="164"/>
    </location>
</feature>
<keyword evidence="1 3" id="KW-0456">Lyase</keyword>
<evidence type="ECO:0000313" key="6">
    <source>
        <dbReference type="EMBL" id="SES06551.1"/>
    </source>
</evidence>
<keyword evidence="2" id="KW-0704">Schiff base</keyword>
<keyword evidence="7" id="KW-1185">Reference proteome</keyword>
<dbReference type="Gene3D" id="3.20.20.70">
    <property type="entry name" value="Aldolase class I"/>
    <property type="match status" value="1"/>
</dbReference>
<feature type="active site" description="Proton donor/acceptor" evidence="4">
    <location>
        <position position="135"/>
    </location>
</feature>
<comment type="similarity">
    <text evidence="3">Belongs to the DapA family.</text>
</comment>
<dbReference type="InterPro" id="IPR002220">
    <property type="entry name" value="DapA-like"/>
</dbReference>
<protein>
    <submittedName>
        <fullName evidence="6">4-hydroxy-tetrahydrodipicolinate synthase</fullName>
    </submittedName>
</protein>
<evidence type="ECO:0000256" key="1">
    <source>
        <dbReference type="ARBA" id="ARBA00023239"/>
    </source>
</evidence>